<protein>
    <submittedName>
        <fullName evidence="1">Uncharacterized protein</fullName>
    </submittedName>
</protein>
<dbReference type="AlphaFoldDB" id="A0A6A7ZHP8"/>
<accession>A0A6A7ZHP8</accession>
<comment type="caution">
    <text evidence="1">The sequence shown here is derived from an EMBL/GenBank/DDBJ whole genome shotgun (WGS) entry which is preliminary data.</text>
</comment>
<organism evidence="1">
    <name type="scientific">Rhizobium meliloti</name>
    <name type="common">Ensifer meliloti</name>
    <name type="synonym">Sinorhizobium meliloti</name>
    <dbReference type="NCBI Taxonomy" id="382"/>
    <lineage>
        <taxon>Bacteria</taxon>
        <taxon>Pseudomonadati</taxon>
        <taxon>Pseudomonadota</taxon>
        <taxon>Alphaproteobacteria</taxon>
        <taxon>Hyphomicrobiales</taxon>
        <taxon>Rhizobiaceae</taxon>
        <taxon>Sinorhizobium/Ensifer group</taxon>
        <taxon>Sinorhizobium</taxon>
    </lineage>
</organism>
<proteinExistence type="predicted"/>
<evidence type="ECO:0000313" key="1">
    <source>
        <dbReference type="EMBL" id="MQW02455.1"/>
    </source>
</evidence>
<gene>
    <name evidence="1" type="ORF">GHK45_00850</name>
</gene>
<name>A0A6A7ZHP8_RHIML</name>
<reference evidence="1" key="1">
    <citation type="journal article" date="2013" name="Genome Biol.">
        <title>Comparative genomics of the core and accessory genomes of 48 Sinorhizobium strains comprising five genospecies.</title>
        <authorList>
            <person name="Sugawara M."/>
            <person name="Epstein B."/>
            <person name="Badgley B.D."/>
            <person name="Unno T."/>
            <person name="Xu L."/>
            <person name="Reese J."/>
            <person name="Gyaneshwar P."/>
            <person name="Denny R."/>
            <person name="Mudge J."/>
            <person name="Bharti A.K."/>
            <person name="Farmer A.D."/>
            <person name="May G.D."/>
            <person name="Woodward J.E."/>
            <person name="Medigue C."/>
            <person name="Vallenet D."/>
            <person name="Lajus A."/>
            <person name="Rouy Z."/>
            <person name="Martinez-Vaz B."/>
            <person name="Tiffin P."/>
            <person name="Young N.D."/>
            <person name="Sadowsky M.J."/>
        </authorList>
    </citation>
    <scope>NUCLEOTIDE SEQUENCE</scope>
    <source>
        <strain evidence="1">M30</strain>
    </source>
</reference>
<sequence length="62" mass="7429">MFDRGLTSHFDELDIFVSRKVNDPASIQSLINKTGRAIVPKRLFERPHPHFLRWHRDNCFKH</sequence>
<dbReference type="EMBL" id="WISP01000014">
    <property type="protein sequence ID" value="MQW02455.1"/>
    <property type="molecule type" value="Genomic_DNA"/>
</dbReference>